<dbReference type="RefSeq" id="WP_164429046.1">
    <property type="nucleotide sequence ID" value="NZ_JAAIKT010000022.1"/>
</dbReference>
<name>A0A6G4AGV9_9ACTN</name>
<comment type="caution">
    <text evidence="2">The sequence shown here is derived from an EMBL/GenBank/DDBJ whole genome shotgun (WGS) entry which is preliminary data.</text>
</comment>
<sequence>MAAYGSNQAGQAAAIAGGRNRTQRRELGDTSQLVDTALGYLFGSEQTITVAGAEHPDDKPTDEPARALAVQDKLRGPGEGQDRTDSLTRQ</sequence>
<dbReference type="Proteomes" id="UP000476310">
    <property type="component" value="Unassembled WGS sequence"/>
</dbReference>
<feature type="region of interest" description="Disordered" evidence="1">
    <location>
        <begin position="51"/>
        <end position="90"/>
    </location>
</feature>
<dbReference type="AlphaFoldDB" id="A0A6G4AGV9"/>
<dbReference type="EMBL" id="JAAIKT010000022">
    <property type="protein sequence ID" value="NEW72555.1"/>
    <property type="molecule type" value="Genomic_DNA"/>
</dbReference>
<reference evidence="2" key="1">
    <citation type="submission" date="2020-02" db="EMBL/GenBank/DDBJ databases">
        <title>A new Streptomyces sp. for controlling soil-borne diseases.</title>
        <authorList>
            <person name="Li X."/>
            <person name="Tian Y."/>
            <person name="Gao K."/>
        </authorList>
    </citation>
    <scope>NUCLEOTIDE SEQUENCE [LARGE SCALE GENOMIC DNA]</scope>
    <source>
        <strain evidence="2">0250</strain>
    </source>
</reference>
<gene>
    <name evidence="2" type="ORF">G4H13_19620</name>
</gene>
<feature type="compositionally biased region" description="Basic and acidic residues" evidence="1">
    <location>
        <begin position="72"/>
        <end position="90"/>
    </location>
</feature>
<evidence type="ECO:0000313" key="2">
    <source>
        <dbReference type="EMBL" id="NEW72555.1"/>
    </source>
</evidence>
<protein>
    <submittedName>
        <fullName evidence="2">Uncharacterized protein</fullName>
    </submittedName>
</protein>
<proteinExistence type="predicted"/>
<accession>A0A6G4AGV9</accession>
<keyword evidence="3" id="KW-1185">Reference proteome</keyword>
<evidence type="ECO:0000256" key="1">
    <source>
        <dbReference type="SAM" id="MobiDB-lite"/>
    </source>
</evidence>
<organism evidence="2 3">
    <name type="scientific">Streptomyces rhizosphaericus</name>
    <dbReference type="NCBI Taxonomy" id="114699"/>
    <lineage>
        <taxon>Bacteria</taxon>
        <taxon>Bacillati</taxon>
        <taxon>Actinomycetota</taxon>
        <taxon>Actinomycetes</taxon>
        <taxon>Kitasatosporales</taxon>
        <taxon>Streptomycetaceae</taxon>
        <taxon>Streptomyces</taxon>
        <taxon>Streptomyces violaceusniger group</taxon>
    </lineage>
</organism>
<feature type="compositionally biased region" description="Basic and acidic residues" evidence="1">
    <location>
        <begin position="54"/>
        <end position="65"/>
    </location>
</feature>
<feature type="compositionally biased region" description="Low complexity" evidence="1">
    <location>
        <begin position="8"/>
        <end position="18"/>
    </location>
</feature>
<evidence type="ECO:0000313" key="3">
    <source>
        <dbReference type="Proteomes" id="UP000476310"/>
    </source>
</evidence>
<feature type="region of interest" description="Disordered" evidence="1">
    <location>
        <begin position="1"/>
        <end position="30"/>
    </location>
</feature>